<evidence type="ECO:0000259" key="3">
    <source>
        <dbReference type="SMART" id="SM00128"/>
    </source>
</evidence>
<dbReference type="InterPro" id="IPR046985">
    <property type="entry name" value="IP5"/>
</dbReference>
<evidence type="ECO:0000313" key="4">
    <source>
        <dbReference type="EMBL" id="KAG5647294.1"/>
    </source>
</evidence>
<accession>A0A9P7KFA3</accession>
<dbReference type="GO" id="GO:0046856">
    <property type="term" value="P:phosphatidylinositol dephosphorylation"/>
    <property type="evidence" value="ECO:0007669"/>
    <property type="project" value="InterPro"/>
</dbReference>
<keyword evidence="2" id="KW-0812">Transmembrane</keyword>
<comment type="caution">
    <text evidence="4">The sequence shown here is derived from an EMBL/GenBank/DDBJ whole genome shotgun (WGS) entry which is preliminary data.</text>
</comment>
<reference evidence="4" key="2">
    <citation type="submission" date="2021-10" db="EMBL/GenBank/DDBJ databases">
        <title>Phylogenomics reveals ancestral predisposition of the termite-cultivated fungus Termitomyces towards a domesticated lifestyle.</title>
        <authorList>
            <person name="Auxier B."/>
            <person name="Grum-Grzhimaylo A."/>
            <person name="Cardenas M.E."/>
            <person name="Lodge J.D."/>
            <person name="Laessoe T."/>
            <person name="Pedersen O."/>
            <person name="Smith M.E."/>
            <person name="Kuyper T.W."/>
            <person name="Franco-Molano E.A."/>
            <person name="Baroni T.J."/>
            <person name="Aanen D.K."/>
        </authorList>
    </citation>
    <scope>NUCLEOTIDE SEQUENCE</scope>
    <source>
        <strain evidence="4">AP01</strain>
        <tissue evidence="4">Mycelium</tissue>
    </source>
</reference>
<reference evidence="4" key="1">
    <citation type="submission" date="2020-07" db="EMBL/GenBank/DDBJ databases">
        <authorList>
            <person name="Nieuwenhuis M."/>
            <person name="Van De Peppel L.J.J."/>
        </authorList>
    </citation>
    <scope>NUCLEOTIDE SEQUENCE</scope>
    <source>
        <strain evidence="4">AP01</strain>
        <tissue evidence="4">Mycelium</tissue>
    </source>
</reference>
<dbReference type="InterPro" id="IPR036691">
    <property type="entry name" value="Endo/exonu/phosph_ase_sf"/>
</dbReference>
<evidence type="ECO:0000313" key="5">
    <source>
        <dbReference type="Proteomes" id="UP000775547"/>
    </source>
</evidence>
<dbReference type="InterPro" id="IPR000300">
    <property type="entry name" value="IPPc"/>
</dbReference>
<feature type="transmembrane region" description="Helical" evidence="2">
    <location>
        <begin position="423"/>
        <end position="451"/>
    </location>
</feature>
<evidence type="ECO:0000256" key="1">
    <source>
        <dbReference type="SAM" id="MobiDB-lite"/>
    </source>
</evidence>
<organism evidence="4 5">
    <name type="scientific">Asterophora parasitica</name>
    <dbReference type="NCBI Taxonomy" id="117018"/>
    <lineage>
        <taxon>Eukaryota</taxon>
        <taxon>Fungi</taxon>
        <taxon>Dikarya</taxon>
        <taxon>Basidiomycota</taxon>
        <taxon>Agaricomycotina</taxon>
        <taxon>Agaricomycetes</taxon>
        <taxon>Agaricomycetidae</taxon>
        <taxon>Agaricales</taxon>
        <taxon>Tricholomatineae</taxon>
        <taxon>Lyophyllaceae</taxon>
        <taxon>Asterophora</taxon>
    </lineage>
</organism>
<dbReference type="GO" id="GO:0004439">
    <property type="term" value="F:phosphatidylinositol-4,5-bisphosphate 5-phosphatase activity"/>
    <property type="evidence" value="ECO:0007669"/>
    <property type="project" value="TreeGrafter"/>
</dbReference>
<dbReference type="PANTHER" id="PTHR11200">
    <property type="entry name" value="INOSITOL 5-PHOSPHATASE"/>
    <property type="match status" value="1"/>
</dbReference>
<dbReference type="Proteomes" id="UP000775547">
    <property type="component" value="Unassembled WGS sequence"/>
</dbReference>
<dbReference type="EMBL" id="JABCKV010000011">
    <property type="protein sequence ID" value="KAG5647294.1"/>
    <property type="molecule type" value="Genomic_DNA"/>
</dbReference>
<gene>
    <name evidence="4" type="ORF">DXG03_000831</name>
</gene>
<evidence type="ECO:0000256" key="2">
    <source>
        <dbReference type="SAM" id="Phobius"/>
    </source>
</evidence>
<name>A0A9P7KFA3_9AGAR</name>
<sequence length="466" mass="51128">MPHTHPDRLLVQIASYNTNLQGVQGLPQDLVDWLSPTFQVSSFLSRERRAPDVVAVGFQELLPLHLGLSGFSQHVLEDRDKLILSQIEANAPNKERYSLIAKVVNAGVALLVYGRDDTLARTICDVQTQWTGSGPLYMGNKGAVGVRFRVPSADGGIGETFTFVCAHLAAHKEYLARRIADYKHVVDTLLFPPVALGPAESRAPSNIYATSHLFLLGDLNFRLDIPPLHPLALRSNGVDFARALEDEKTREQLKEFDQLLVERRKGTVCQGLKEGEFWKFKCSYKYLLGEVDKYSPKRVPSWTDRVLYATHTDNPDTLDKSNITNVLYTSIPSYTTSDHKPIICMLLLPPPSPLPPSATAATSPSISPTTTAPPTTSSSSLTPLPPRPPILRLPSHYTPTPDSHAALKRYIGRAFDRVIGICWYVIVLLGAGSGAVGVFNFLIGVGAWTWWRSRDGGAGGRGAIAV</sequence>
<dbReference type="AlphaFoldDB" id="A0A9P7KFA3"/>
<proteinExistence type="predicted"/>
<feature type="compositionally biased region" description="Low complexity" evidence="1">
    <location>
        <begin position="357"/>
        <end position="382"/>
    </location>
</feature>
<feature type="domain" description="Inositol polyphosphate-related phosphatase" evidence="3">
    <location>
        <begin position="7"/>
        <end position="355"/>
    </location>
</feature>
<dbReference type="SMART" id="SM00128">
    <property type="entry name" value="IPPc"/>
    <property type="match status" value="1"/>
</dbReference>
<protein>
    <recommendedName>
        <fullName evidence="3">Inositol polyphosphate-related phosphatase domain-containing protein</fullName>
    </recommendedName>
</protein>
<feature type="region of interest" description="Disordered" evidence="1">
    <location>
        <begin position="355"/>
        <end position="386"/>
    </location>
</feature>
<dbReference type="PANTHER" id="PTHR11200:SF286">
    <property type="entry name" value="5-PHOSPHATASE, PUTATIVE (AFU_ORTHOLOGUE AFUA_5G07600)-RELATED"/>
    <property type="match status" value="1"/>
</dbReference>
<keyword evidence="5" id="KW-1185">Reference proteome</keyword>
<dbReference type="SUPFAM" id="SSF56219">
    <property type="entry name" value="DNase I-like"/>
    <property type="match status" value="1"/>
</dbReference>
<keyword evidence="2" id="KW-0472">Membrane</keyword>
<dbReference type="OrthoDB" id="62798at2759"/>
<dbReference type="Pfam" id="PF22669">
    <property type="entry name" value="Exo_endo_phos2"/>
    <property type="match status" value="1"/>
</dbReference>
<dbReference type="Gene3D" id="3.60.10.10">
    <property type="entry name" value="Endonuclease/exonuclease/phosphatase"/>
    <property type="match status" value="1"/>
</dbReference>
<keyword evidence="2" id="KW-1133">Transmembrane helix</keyword>